<dbReference type="SUPFAM" id="SSF101112">
    <property type="entry name" value="Oxygen-evolving enhancer protein 3"/>
    <property type="match status" value="1"/>
</dbReference>
<dbReference type="AlphaFoldDB" id="A0A351U1G5"/>
<reference evidence="3" key="1">
    <citation type="journal article" date="2020" name="Biotechnol. Biofuels">
        <title>New insights from the biogas microbiome by comprehensive genome-resolved metagenomics of nearly 1600 species originating from multiple anaerobic digesters.</title>
        <authorList>
            <person name="Campanaro S."/>
            <person name="Treu L."/>
            <person name="Rodriguez-R L.M."/>
            <person name="Kovalovszki A."/>
            <person name="Ziels R.M."/>
            <person name="Maus I."/>
            <person name="Zhu X."/>
            <person name="Kougias P.G."/>
            <person name="Basile A."/>
            <person name="Luo G."/>
            <person name="Schluter A."/>
            <person name="Konstantinidis K.T."/>
            <person name="Angelidaki I."/>
        </authorList>
    </citation>
    <scope>NUCLEOTIDE SEQUENCE</scope>
    <source>
        <strain evidence="3">AS06rmzACSIP_7</strain>
    </source>
</reference>
<reference evidence="3" key="2">
    <citation type="submission" date="2020-01" db="EMBL/GenBank/DDBJ databases">
        <authorList>
            <person name="Campanaro S."/>
        </authorList>
    </citation>
    <scope>NUCLEOTIDE SEQUENCE</scope>
    <source>
        <strain evidence="3">AS06rmzACSIP_7</strain>
    </source>
</reference>
<feature type="coiled-coil region" evidence="2">
    <location>
        <begin position="27"/>
        <end position="57"/>
    </location>
</feature>
<protein>
    <submittedName>
        <fullName evidence="3">Uncharacterized protein</fullName>
    </submittedName>
</protein>
<gene>
    <name evidence="3" type="ORF">GXY80_02525</name>
</gene>
<evidence type="ECO:0000313" key="4">
    <source>
        <dbReference type="Proteomes" id="UP000777265"/>
    </source>
</evidence>
<accession>A0A351U1G5</accession>
<dbReference type="InterPro" id="IPR023222">
    <property type="entry name" value="PsbQ-like_dom_sf"/>
</dbReference>
<dbReference type="STRING" id="909663.GCA_000512235_00594"/>
<evidence type="ECO:0000256" key="2">
    <source>
        <dbReference type="SAM" id="Coils"/>
    </source>
</evidence>
<keyword evidence="1" id="KW-0793">Thylakoid</keyword>
<sequence>MSNVAEFIEIRKSIETLATQITQCIEQNAVQDSKQRLEKANQQLEELKAMVANDVQVIVVGRLSRQLAGLGAKTEKIAAKLPARKRPAKKKLEVPIKPHIDEAPQIVIFEH</sequence>
<proteinExistence type="predicted"/>
<keyword evidence="2" id="KW-0175">Coiled coil</keyword>
<evidence type="ECO:0000313" key="3">
    <source>
        <dbReference type="EMBL" id="NLW34344.1"/>
    </source>
</evidence>
<organism evidence="3 4">
    <name type="scientific">Syntrophorhabdus aromaticivorans</name>
    <dbReference type="NCBI Taxonomy" id="328301"/>
    <lineage>
        <taxon>Bacteria</taxon>
        <taxon>Pseudomonadati</taxon>
        <taxon>Thermodesulfobacteriota</taxon>
        <taxon>Syntrophorhabdia</taxon>
        <taxon>Syntrophorhabdales</taxon>
        <taxon>Syntrophorhabdaceae</taxon>
        <taxon>Syntrophorhabdus</taxon>
    </lineage>
</organism>
<dbReference type="Proteomes" id="UP000777265">
    <property type="component" value="Unassembled WGS sequence"/>
</dbReference>
<name>A0A351U1G5_9BACT</name>
<dbReference type="EMBL" id="JAAYEE010000040">
    <property type="protein sequence ID" value="NLW34344.1"/>
    <property type="molecule type" value="Genomic_DNA"/>
</dbReference>
<comment type="caution">
    <text evidence="3">The sequence shown here is derived from an EMBL/GenBank/DDBJ whole genome shotgun (WGS) entry which is preliminary data.</text>
</comment>
<evidence type="ECO:0000256" key="1">
    <source>
        <dbReference type="ARBA" id="ARBA00023078"/>
    </source>
</evidence>